<evidence type="ECO:0000313" key="1">
    <source>
        <dbReference type="EMBL" id="AGK60956.1"/>
    </source>
</evidence>
<evidence type="ECO:0000313" key="2">
    <source>
        <dbReference type="Proteomes" id="UP000013307"/>
    </source>
</evidence>
<sequence length="103" mass="11878">MRARVDDGNDVKFWQLLKLSATRLGKKLDIQDLIFVDIEVASALLDLEHAIKKYCNEEEVKEFDALKRRIIRKIALKELKQTKEMTRLWIASSGGKDSGEDDD</sequence>
<dbReference type="STRING" id="387631.Asulf_00952"/>
<dbReference type="HOGENOM" id="CLU_2257212_0_0_2"/>
<gene>
    <name evidence="1" type="ORF">Asulf_00952</name>
</gene>
<reference evidence="1 2" key="1">
    <citation type="journal article" date="2013" name="Genome Announc.">
        <title>Complete Genome Sequence of the Thermophilic and Facultatively Chemolithoautotrophic Sulfate Reducer Archaeoglobus sulfaticallidus Strain PM70-1T.</title>
        <authorList>
            <person name="Stokke R."/>
            <person name="Hocking W.P."/>
            <person name="Steinsbu B.O."/>
            <person name="Steen I.H."/>
        </authorList>
    </citation>
    <scope>NUCLEOTIDE SEQUENCE [LARGE SCALE GENOMIC DNA]</scope>
    <source>
        <strain evidence="1">PM70-1</strain>
    </source>
</reference>
<proteinExistence type="predicted"/>
<dbReference type="AlphaFoldDB" id="N0BKD1"/>
<dbReference type="EMBL" id="CP005290">
    <property type="protein sequence ID" value="AGK60956.1"/>
    <property type="molecule type" value="Genomic_DNA"/>
</dbReference>
<dbReference type="KEGG" id="ast:Asulf_00952"/>
<dbReference type="RefSeq" id="WP_015590554.1">
    <property type="nucleotide sequence ID" value="NC_021169.1"/>
</dbReference>
<accession>N0BKD1</accession>
<dbReference type="Proteomes" id="UP000013307">
    <property type="component" value="Chromosome"/>
</dbReference>
<protein>
    <submittedName>
        <fullName evidence="1">Uncharacterized protein</fullName>
    </submittedName>
</protein>
<organism evidence="1 2">
    <name type="scientific">Archaeoglobus sulfaticallidus PM70-1</name>
    <dbReference type="NCBI Taxonomy" id="387631"/>
    <lineage>
        <taxon>Archaea</taxon>
        <taxon>Methanobacteriati</taxon>
        <taxon>Methanobacteriota</taxon>
        <taxon>Archaeoglobi</taxon>
        <taxon>Archaeoglobales</taxon>
        <taxon>Archaeoglobaceae</taxon>
        <taxon>Archaeoglobus</taxon>
    </lineage>
</organism>
<name>N0BKD1_9EURY</name>
<keyword evidence="2" id="KW-1185">Reference proteome</keyword>
<dbReference type="GeneID" id="15392593"/>